<dbReference type="EMBL" id="BMFD01000014">
    <property type="protein sequence ID" value="GGC49798.1"/>
    <property type="molecule type" value="Genomic_DNA"/>
</dbReference>
<keyword evidence="2" id="KW-0732">Signal</keyword>
<comment type="caution">
    <text evidence="3">The sequence shown here is derived from an EMBL/GenBank/DDBJ whole genome shotgun (WGS) entry which is preliminary data.</text>
</comment>
<feature type="signal peptide" evidence="2">
    <location>
        <begin position="1"/>
        <end position="19"/>
    </location>
</feature>
<feature type="compositionally biased region" description="Basic and acidic residues" evidence="1">
    <location>
        <begin position="71"/>
        <end position="84"/>
    </location>
</feature>
<accession>A0ABQ1MZG8</accession>
<feature type="compositionally biased region" description="Basic and acidic residues" evidence="1">
    <location>
        <begin position="22"/>
        <end position="42"/>
    </location>
</feature>
<keyword evidence="4" id="KW-1185">Reference proteome</keyword>
<feature type="chain" id="PRO_5046888033" evidence="2">
    <location>
        <begin position="20"/>
        <end position="156"/>
    </location>
</feature>
<sequence>MKSLTFLLFFTLLASYSLAQSTEKEKAKPTKTELPEKVEKGSETSQTTTTVEAKKEKGISISSAARKSTLLREKAIGRSDKANEKSNLGSVNAEKGREISNQAKSKANNKPIVPGQATRPNITVPTARPTPPVVRPTKPTPPGKPVTPPGGKPGGI</sequence>
<proteinExistence type="predicted"/>
<feature type="region of interest" description="Disordered" evidence="1">
    <location>
        <begin position="71"/>
        <end position="156"/>
    </location>
</feature>
<dbReference type="Proteomes" id="UP000635885">
    <property type="component" value="Unassembled WGS sequence"/>
</dbReference>
<evidence type="ECO:0000313" key="4">
    <source>
        <dbReference type="Proteomes" id="UP000635885"/>
    </source>
</evidence>
<gene>
    <name evidence="3" type="ORF">GCM10010993_30390</name>
</gene>
<evidence type="ECO:0000256" key="2">
    <source>
        <dbReference type="SAM" id="SignalP"/>
    </source>
</evidence>
<reference evidence="4" key="1">
    <citation type="journal article" date="2019" name="Int. J. Syst. Evol. Microbiol.">
        <title>The Global Catalogue of Microorganisms (GCM) 10K type strain sequencing project: providing services to taxonomists for standard genome sequencing and annotation.</title>
        <authorList>
            <consortium name="The Broad Institute Genomics Platform"/>
            <consortium name="The Broad Institute Genome Sequencing Center for Infectious Disease"/>
            <person name="Wu L."/>
            <person name="Ma J."/>
        </authorList>
    </citation>
    <scope>NUCLEOTIDE SEQUENCE [LARGE SCALE GENOMIC DNA]</scope>
    <source>
        <strain evidence="4">CGMCC 1.12479</strain>
    </source>
</reference>
<evidence type="ECO:0000313" key="3">
    <source>
        <dbReference type="EMBL" id="GGC49798.1"/>
    </source>
</evidence>
<name>A0ABQ1MZG8_9BACT</name>
<feature type="compositionally biased region" description="Pro residues" evidence="1">
    <location>
        <begin position="128"/>
        <end position="156"/>
    </location>
</feature>
<organism evidence="3 4">
    <name type="scientific">Belliella aquatica</name>
    <dbReference type="NCBI Taxonomy" id="1323734"/>
    <lineage>
        <taxon>Bacteria</taxon>
        <taxon>Pseudomonadati</taxon>
        <taxon>Bacteroidota</taxon>
        <taxon>Cytophagia</taxon>
        <taxon>Cytophagales</taxon>
        <taxon>Cyclobacteriaceae</taxon>
        <taxon>Belliella</taxon>
    </lineage>
</organism>
<evidence type="ECO:0000256" key="1">
    <source>
        <dbReference type="SAM" id="MobiDB-lite"/>
    </source>
</evidence>
<feature type="region of interest" description="Disordered" evidence="1">
    <location>
        <begin position="20"/>
        <end position="57"/>
    </location>
</feature>
<protein>
    <submittedName>
        <fullName evidence="3">Uncharacterized protein</fullName>
    </submittedName>
</protein>
<dbReference type="RefSeq" id="WP_188443957.1">
    <property type="nucleotide sequence ID" value="NZ_BMFD01000014.1"/>
</dbReference>
<feature type="compositionally biased region" description="Polar residues" evidence="1">
    <location>
        <begin position="99"/>
        <end position="108"/>
    </location>
</feature>